<dbReference type="InterPro" id="IPR016186">
    <property type="entry name" value="C-type_lectin-like/link_sf"/>
</dbReference>
<comment type="caution">
    <text evidence="3">The sequence shown here is derived from an EMBL/GenBank/DDBJ whole genome shotgun (WGS) entry which is preliminary data.</text>
</comment>
<dbReference type="InterPro" id="IPR001304">
    <property type="entry name" value="C-type_lectin-like"/>
</dbReference>
<keyword evidence="1" id="KW-0812">Transmembrane</keyword>
<dbReference type="InterPro" id="IPR050111">
    <property type="entry name" value="C-type_lectin/snaclec_domain"/>
</dbReference>
<evidence type="ECO:0000256" key="1">
    <source>
        <dbReference type="SAM" id="Phobius"/>
    </source>
</evidence>
<feature type="transmembrane region" description="Helical" evidence="1">
    <location>
        <begin position="475"/>
        <end position="504"/>
    </location>
</feature>
<dbReference type="PROSITE" id="PS50041">
    <property type="entry name" value="C_TYPE_LECTIN_2"/>
    <property type="match status" value="1"/>
</dbReference>
<dbReference type="Pfam" id="PF00059">
    <property type="entry name" value="Lectin_C"/>
    <property type="match status" value="1"/>
</dbReference>
<evidence type="ECO:0000313" key="4">
    <source>
        <dbReference type="Proteomes" id="UP001165289"/>
    </source>
</evidence>
<accession>A0AAV7KD00</accession>
<dbReference type="EMBL" id="JAKMXF010000088">
    <property type="protein sequence ID" value="KAI6658464.1"/>
    <property type="molecule type" value="Genomic_DNA"/>
</dbReference>
<reference evidence="3 4" key="1">
    <citation type="journal article" date="2023" name="BMC Biol.">
        <title>The compact genome of the sponge Oopsacas minuta (Hexactinellida) is lacking key metazoan core genes.</title>
        <authorList>
            <person name="Santini S."/>
            <person name="Schenkelaars Q."/>
            <person name="Jourda C."/>
            <person name="Duchesne M."/>
            <person name="Belahbib H."/>
            <person name="Rocher C."/>
            <person name="Selva M."/>
            <person name="Riesgo A."/>
            <person name="Vervoort M."/>
            <person name="Leys S.P."/>
            <person name="Kodjabachian L."/>
            <person name="Le Bivic A."/>
            <person name="Borchiellini C."/>
            <person name="Claverie J.M."/>
            <person name="Renard E."/>
        </authorList>
    </citation>
    <scope>NUCLEOTIDE SEQUENCE [LARGE SCALE GENOMIC DNA]</scope>
    <source>
        <strain evidence="3">SPO-2</strain>
    </source>
</reference>
<proteinExistence type="predicted"/>
<evidence type="ECO:0000259" key="2">
    <source>
        <dbReference type="PROSITE" id="PS50041"/>
    </source>
</evidence>
<dbReference type="AlphaFoldDB" id="A0AAV7KD00"/>
<dbReference type="SUPFAM" id="SSF56436">
    <property type="entry name" value="C-type lectin-like"/>
    <property type="match status" value="1"/>
</dbReference>
<name>A0AAV7KD00_9METZ</name>
<gene>
    <name evidence="3" type="ORF">LOD99_15264</name>
</gene>
<evidence type="ECO:0000313" key="3">
    <source>
        <dbReference type="EMBL" id="KAI6658464.1"/>
    </source>
</evidence>
<dbReference type="InterPro" id="IPR016187">
    <property type="entry name" value="CTDL_fold"/>
</dbReference>
<dbReference type="Proteomes" id="UP001165289">
    <property type="component" value="Unassembled WGS sequence"/>
</dbReference>
<keyword evidence="1" id="KW-0472">Membrane</keyword>
<dbReference type="Gene3D" id="3.10.100.10">
    <property type="entry name" value="Mannose-Binding Protein A, subunit A"/>
    <property type="match status" value="1"/>
</dbReference>
<keyword evidence="4" id="KW-1185">Reference proteome</keyword>
<dbReference type="PANTHER" id="PTHR22803">
    <property type="entry name" value="MANNOSE, PHOSPHOLIPASE, LECTIN RECEPTOR RELATED"/>
    <property type="match status" value="1"/>
</dbReference>
<protein>
    <submittedName>
        <fullName evidence="3">Lactose-binding lectin l-2-like</fullName>
    </submittedName>
</protein>
<sequence>MSIATGAINCWIGLNDIDNEGTFVWVDGSSDTFRYYNSGEPNGGTTENCVHTSDGFDSWNDLSCVVLLPCYFCSTDVNVFGELIASTYSALSNNAILTSDTTLYCVTENLNTPEVMWSYVDLSGIRTDLSSTTDPNTGVSTIQVYTTQPGYHSCDVTESGGMSRTYTAIMLSQNLYAAVNGYNYSYTVGVDSEDIYLNYIPTDNSVLLTDIYWRIQGLSGLFTNPLNINSLTSYIGDANFVTLYCYDIESGNIFISVALSVQGSPLIQLGNEIINSFSLLPPNINRADVTVLSEVVVLTTNLVGRWQRPNGTYGTQSSLIFDIFQQSDEGLYKLYVTNWGGSETLAIQIYITAVESTLSLTNLRTENSGENSILVVWGLSETYLSYSGIVFSIYLGIAGFDTLAGITTFLYYEIDDLQGDLNYTIRVEFEIPFSTETVSATTYHFLEPIVVTTPTNNITQSTGNPVINPTNSPPIYYVIVIGIVIIISLLLLVSIIAIIVCCLVQRHASNKTATSQTNPRLFELPANETYHQDVNVNIAYSPEKKIDLGIEKSPLEISSPNDHSM</sequence>
<organism evidence="3 4">
    <name type="scientific">Oopsacas minuta</name>
    <dbReference type="NCBI Taxonomy" id="111878"/>
    <lineage>
        <taxon>Eukaryota</taxon>
        <taxon>Metazoa</taxon>
        <taxon>Porifera</taxon>
        <taxon>Hexactinellida</taxon>
        <taxon>Hexasterophora</taxon>
        <taxon>Lyssacinosida</taxon>
        <taxon>Leucopsacidae</taxon>
        <taxon>Oopsacas</taxon>
    </lineage>
</organism>
<feature type="domain" description="C-type lectin" evidence="2">
    <location>
        <begin position="11"/>
        <end position="64"/>
    </location>
</feature>
<keyword evidence="1" id="KW-1133">Transmembrane helix</keyword>